<evidence type="ECO:0000259" key="1">
    <source>
        <dbReference type="Pfam" id="PF08241"/>
    </source>
</evidence>
<organism evidence="2 3">
    <name type="scientific">Nocardiopsis codii</name>
    <dbReference type="NCBI Taxonomy" id="3065942"/>
    <lineage>
        <taxon>Bacteria</taxon>
        <taxon>Bacillati</taxon>
        <taxon>Actinomycetota</taxon>
        <taxon>Actinomycetes</taxon>
        <taxon>Streptosporangiales</taxon>
        <taxon>Nocardiopsidaceae</taxon>
        <taxon>Nocardiopsis</taxon>
    </lineage>
</organism>
<dbReference type="CDD" id="cd02440">
    <property type="entry name" value="AdoMet_MTases"/>
    <property type="match status" value="1"/>
</dbReference>
<keyword evidence="2" id="KW-0808">Transferase</keyword>
<name>A0ABU7K832_9ACTN</name>
<gene>
    <name evidence="2" type="ORF">Q8791_10870</name>
</gene>
<dbReference type="InterPro" id="IPR029063">
    <property type="entry name" value="SAM-dependent_MTases_sf"/>
</dbReference>
<comment type="caution">
    <text evidence="2">The sequence shown here is derived from an EMBL/GenBank/DDBJ whole genome shotgun (WGS) entry which is preliminary data.</text>
</comment>
<evidence type="ECO:0000313" key="2">
    <source>
        <dbReference type="EMBL" id="MEE2037722.1"/>
    </source>
</evidence>
<dbReference type="Pfam" id="PF08241">
    <property type="entry name" value="Methyltransf_11"/>
    <property type="match status" value="1"/>
</dbReference>
<feature type="domain" description="Methyltransferase type 11" evidence="1">
    <location>
        <begin position="36"/>
        <end position="124"/>
    </location>
</feature>
<sequence length="240" mass="25180">MTDERHLSGPATADGLTAVWERADHHLRDLGPGPVLDVGCGTGAWVGALARWSGRPVVGIDPDVAALARADRADAVFVAGRAPVIPLASGAGAAAWLSRVLHHATDLAALAGEVRRVLAPGAPLLVREAFPEKAHTRAYARFFPEGVRAAQGRPTLAETVAAFSDAGFTPGGTVSVEEPFAESCAGLSARVRRDGDGMLRCLSDAEFARGMERLRTAARRELRTGVPEPVTDRIDLLVLG</sequence>
<keyword evidence="3" id="KW-1185">Reference proteome</keyword>
<dbReference type="InterPro" id="IPR013216">
    <property type="entry name" value="Methyltransf_11"/>
</dbReference>
<accession>A0ABU7K832</accession>
<dbReference type="EMBL" id="JAUZMY010000008">
    <property type="protein sequence ID" value="MEE2037722.1"/>
    <property type="molecule type" value="Genomic_DNA"/>
</dbReference>
<evidence type="ECO:0000313" key="3">
    <source>
        <dbReference type="Proteomes" id="UP001356095"/>
    </source>
</evidence>
<proteinExistence type="predicted"/>
<keyword evidence="2" id="KW-0489">Methyltransferase</keyword>
<protein>
    <submittedName>
        <fullName evidence="2">Class I SAM-dependent methyltransferase</fullName>
    </submittedName>
</protein>
<dbReference type="RefSeq" id="WP_330091516.1">
    <property type="nucleotide sequence ID" value="NZ_JAUZMY010000008.1"/>
</dbReference>
<dbReference type="Gene3D" id="3.40.50.150">
    <property type="entry name" value="Vaccinia Virus protein VP39"/>
    <property type="match status" value="1"/>
</dbReference>
<reference evidence="2 3" key="1">
    <citation type="submission" date="2023-08" db="EMBL/GenBank/DDBJ databases">
        <authorList>
            <person name="Girao M."/>
            <person name="Carvalho M.F."/>
        </authorList>
    </citation>
    <scope>NUCLEOTIDE SEQUENCE [LARGE SCALE GENOMIC DNA]</scope>
    <source>
        <strain evidence="2 3">CT-R113</strain>
    </source>
</reference>
<dbReference type="GO" id="GO:0008168">
    <property type="term" value="F:methyltransferase activity"/>
    <property type="evidence" value="ECO:0007669"/>
    <property type="project" value="UniProtKB-KW"/>
</dbReference>
<dbReference type="Proteomes" id="UP001356095">
    <property type="component" value="Unassembled WGS sequence"/>
</dbReference>
<dbReference type="SUPFAM" id="SSF53335">
    <property type="entry name" value="S-adenosyl-L-methionine-dependent methyltransferases"/>
    <property type="match status" value="1"/>
</dbReference>
<dbReference type="GO" id="GO:0032259">
    <property type="term" value="P:methylation"/>
    <property type="evidence" value="ECO:0007669"/>
    <property type="project" value="UniProtKB-KW"/>
</dbReference>